<evidence type="ECO:0000313" key="7">
    <source>
        <dbReference type="EMBL" id="KKM76366.1"/>
    </source>
</evidence>
<dbReference type="Pfam" id="PF13193">
    <property type="entry name" value="AMP-binding_C"/>
    <property type="match status" value="1"/>
</dbReference>
<keyword evidence="4" id="KW-0067">ATP-binding</keyword>
<dbReference type="PROSITE" id="PS00455">
    <property type="entry name" value="AMP_BINDING"/>
    <property type="match status" value="1"/>
</dbReference>
<dbReference type="InterPro" id="IPR045851">
    <property type="entry name" value="AMP-bd_C_sf"/>
</dbReference>
<protein>
    <recommendedName>
        <fullName evidence="8">AMP-dependent synthetase/ligase domain-containing protein</fullName>
    </recommendedName>
</protein>
<dbReference type="FunFam" id="3.30.300.30:FF:000020">
    <property type="entry name" value="Long-chain fatty acid transporter"/>
    <property type="match status" value="1"/>
</dbReference>
<keyword evidence="3" id="KW-0547">Nucleotide-binding</keyword>
<accession>A0A0F9KNM1</accession>
<evidence type="ECO:0000256" key="2">
    <source>
        <dbReference type="ARBA" id="ARBA00022598"/>
    </source>
</evidence>
<dbReference type="Gene3D" id="3.30.300.30">
    <property type="match status" value="1"/>
</dbReference>
<name>A0A0F9KNM1_9ZZZZ</name>
<evidence type="ECO:0000256" key="3">
    <source>
        <dbReference type="ARBA" id="ARBA00022741"/>
    </source>
</evidence>
<dbReference type="PANTHER" id="PTHR43107:SF15">
    <property type="entry name" value="FATTY ACID TRANSPORT PROTEIN 3, ISOFORM A"/>
    <property type="match status" value="1"/>
</dbReference>
<dbReference type="SUPFAM" id="SSF56801">
    <property type="entry name" value="Acetyl-CoA synthetase-like"/>
    <property type="match status" value="1"/>
</dbReference>
<evidence type="ECO:0000259" key="6">
    <source>
        <dbReference type="Pfam" id="PF13193"/>
    </source>
</evidence>
<dbReference type="GO" id="GO:0005324">
    <property type="term" value="F:long-chain fatty acid transmembrane transporter activity"/>
    <property type="evidence" value="ECO:0007669"/>
    <property type="project" value="TreeGrafter"/>
</dbReference>
<feature type="domain" description="AMP-binding enzyme C-terminal" evidence="6">
    <location>
        <begin position="471"/>
        <end position="547"/>
    </location>
</feature>
<comment type="similarity">
    <text evidence="1">Belongs to the ATP-dependent AMP-binding enzyme family.</text>
</comment>
<dbReference type="AlphaFoldDB" id="A0A0F9KNM1"/>
<evidence type="ECO:0008006" key="8">
    <source>
        <dbReference type="Google" id="ProtNLM"/>
    </source>
</evidence>
<dbReference type="PANTHER" id="PTHR43107">
    <property type="entry name" value="LONG-CHAIN FATTY ACID TRANSPORT PROTEIN"/>
    <property type="match status" value="1"/>
</dbReference>
<dbReference type="EMBL" id="LAZR01008822">
    <property type="protein sequence ID" value="KKM76366.1"/>
    <property type="molecule type" value="Genomic_DNA"/>
</dbReference>
<keyword evidence="2" id="KW-0436">Ligase</keyword>
<evidence type="ECO:0000256" key="1">
    <source>
        <dbReference type="ARBA" id="ARBA00006432"/>
    </source>
</evidence>
<organism evidence="7">
    <name type="scientific">marine sediment metagenome</name>
    <dbReference type="NCBI Taxonomy" id="412755"/>
    <lineage>
        <taxon>unclassified sequences</taxon>
        <taxon>metagenomes</taxon>
        <taxon>ecological metagenomes</taxon>
    </lineage>
</organism>
<dbReference type="Gene3D" id="3.40.50.12780">
    <property type="entry name" value="N-terminal domain of ligase-like"/>
    <property type="match status" value="1"/>
</dbReference>
<dbReference type="InterPro" id="IPR042099">
    <property type="entry name" value="ANL_N_sf"/>
</dbReference>
<reference evidence="7" key="1">
    <citation type="journal article" date="2015" name="Nature">
        <title>Complex archaea that bridge the gap between prokaryotes and eukaryotes.</title>
        <authorList>
            <person name="Spang A."/>
            <person name="Saw J.H."/>
            <person name="Jorgensen S.L."/>
            <person name="Zaremba-Niedzwiedzka K."/>
            <person name="Martijn J."/>
            <person name="Lind A.E."/>
            <person name="van Eijk R."/>
            <person name="Schleper C."/>
            <person name="Guy L."/>
            <person name="Ettema T.J."/>
        </authorList>
    </citation>
    <scope>NUCLEOTIDE SEQUENCE</scope>
</reference>
<dbReference type="InterPro" id="IPR025110">
    <property type="entry name" value="AMP-bd_C"/>
</dbReference>
<dbReference type="InterPro" id="IPR000873">
    <property type="entry name" value="AMP-dep_synth/lig_dom"/>
</dbReference>
<dbReference type="InterPro" id="IPR020845">
    <property type="entry name" value="AMP-binding_CS"/>
</dbReference>
<evidence type="ECO:0000256" key="4">
    <source>
        <dbReference type="ARBA" id="ARBA00022840"/>
    </source>
</evidence>
<dbReference type="GO" id="GO:0005524">
    <property type="term" value="F:ATP binding"/>
    <property type="evidence" value="ECO:0007669"/>
    <property type="project" value="UniProtKB-KW"/>
</dbReference>
<dbReference type="GO" id="GO:0044539">
    <property type="term" value="P:long-chain fatty acid import into cell"/>
    <property type="evidence" value="ECO:0007669"/>
    <property type="project" value="TreeGrafter"/>
</dbReference>
<dbReference type="Pfam" id="PF00501">
    <property type="entry name" value="AMP-binding"/>
    <property type="match status" value="1"/>
</dbReference>
<dbReference type="GO" id="GO:0005886">
    <property type="term" value="C:plasma membrane"/>
    <property type="evidence" value="ECO:0007669"/>
    <property type="project" value="TreeGrafter"/>
</dbReference>
<comment type="caution">
    <text evidence="7">The sequence shown here is derived from an EMBL/GenBank/DDBJ whole genome shotgun (WGS) entry which is preliminary data.</text>
</comment>
<proteinExistence type="inferred from homology"/>
<sequence>MTMEPPTLTEKESIAREKYLTELPKLGEDPNQQSLGTLIEHWGKERSDKIGLYFEDESYTWGQINDECNAVSNYFRSIGLEPGDIIALIHENSPEYIFLTVGVNKIQGVSALINLNQRKQALVHAIEIVSPKWIIIGDEKFLEFFDEIVDELSINKENIFVFKNSGKKQHKYLDLSIKLKSSPKENPSTTHNSKLADTAEYIYTSGTTGLPKAVIIPNWAFPFNGLYYGSCFAHLDSNDVIYSVTPLYHSLGQCTAWGNAAYAGSTLALAKRFSVSNYWNDIRKYKVSVAFYIGEIPRYLLNRPPTDQDKNHTLKKLIGLGLRKEIWLEFKSRFNIEHIYEYYSSTEGFGPLVNFDEVPGMIGRNTNPNSAIAKVDIETGELIKTEEGFLIICTSGDTGMSLLKIEDPENYTKYRDNEKTKQRLIQNVFETGDAYFKTFDFLKLHDDHWVSFADRFGDTFRWKGENVSTLEVENILDTHEMVLSSAVYGVSIPGTEGKAGMASLMVESASNIDIDTVSKFISDSLPKYSIPVFLRIRETLALTGSYKITKVGLKREGYDIGKIKDQIYCWDVSNKKYIPFDTDLYEQVKTAKLKF</sequence>
<feature type="domain" description="AMP-dependent synthetase/ligase" evidence="5">
    <location>
        <begin position="40"/>
        <end position="391"/>
    </location>
</feature>
<gene>
    <name evidence="7" type="ORF">LCGC14_1380880</name>
</gene>
<dbReference type="GO" id="GO:0004467">
    <property type="term" value="F:long-chain fatty acid-CoA ligase activity"/>
    <property type="evidence" value="ECO:0007669"/>
    <property type="project" value="TreeGrafter"/>
</dbReference>
<evidence type="ECO:0000259" key="5">
    <source>
        <dbReference type="Pfam" id="PF00501"/>
    </source>
</evidence>